<dbReference type="Proteomes" id="UP000009183">
    <property type="component" value="Chromosome 7"/>
</dbReference>
<dbReference type="OMA" id="ARMHTHA"/>
<feature type="region of interest" description="Disordered" evidence="3">
    <location>
        <begin position="349"/>
        <end position="385"/>
    </location>
</feature>
<sequence>MESGTEIFSKGSLVEVSSDEDGFKGAWYVATILESPPKSASKKRSRALVEYQDLLVDDVGSKPLTEVVDTSFLRPLPPPEADTNFCVNDIVDAFYRDGWWTGVITRISEDSKCTVFFQNPPDEIQFDRSDLRVHKEWVDGKWIRPEKQRTTGLIFSPGAAVEVTLNEQSSRDAWFPAIVRREIGLGSYVVQCQSLKNSGEAGVLDVTVDNLHIRPSPPRLEGRKFGLLEKVDAFYDYGWWNGIVTKVLTGRRYVVFFKHTNMEKEFIHSDLRPHMEWVDGKWVGATQEVLGTTYSDEQLGLVLNNSNNTSVGMQLESSGTVIDDAGDKISHSTRFEKDRLEQPATYLENSTSVMTSNRKKVKETTSGDDATPSRPSKKLKEGDVADAPISHAVGQLRMAPIETLIQEVPCGFANPTTGGTGSNQTEQPVAGNQSSTKTGSASQGMKVGNEQKSSGLGNQTPNSVKRKGRPPKSQVKIAQPFPAGEEVNTVQNAEGTVEKEYTTNNVDMDMAVGLPSNAEEGTIDENPSDHPNEESLKVMRDQKRHFDATARHKSKEIGKKEEGTVSTQLKRRGRPPKKLENRNPEASSEGRAPRVSFKRSPKDSSAGRAPKLPVKRSPRTSMREPKLKRQRASAVGTKIKGPKATSEGSNLNNQMELEAGLDLNSLYASAAGKDDNEVGGVAYEMAIKDCKMNEVELPMSTVVESSAKRGSQTEIPVRHSRRAYRKRTTNQNLLGSRQKNVEGIKIRTPRTRKQKLPDESIGQALSKQLVKSSSKRGRRRSININSAPPTQGSQDALGEKTAPLAEIDSKTKQVEMAVSGVHSVPDDQPLKMWFEGMHSPGVADNSKLSPGQTVNQWNEARERPSEVTQSPRIDPTGEIMLDLNQSLPFVKSSPIWNTLETLEVFQRMPQKPHFRPLENCKEERREGLAIGNMVTFSTLIEKVAKLRFDDPRSIFGSSLEALVELEMHGFDTKPVQSRINELVFIKDQQEQLKGRTKEVENQIMEHTHEKTKIDEEIYEIDKKMIELQEKRALAVSNKESKDSEIAALLSSVDAMNESIQSARQDFERVATSPW</sequence>
<dbReference type="HOGENOM" id="CLU_007138_0_0_1"/>
<dbReference type="SMR" id="D7U2L4"/>
<evidence type="ECO:0000313" key="5">
    <source>
        <dbReference type="EMBL" id="CBI36980.3"/>
    </source>
</evidence>
<feature type="domain" description="Agenet" evidence="4">
    <location>
        <begin position="153"/>
        <end position="221"/>
    </location>
</feature>
<feature type="region of interest" description="Disordered" evidence="3">
    <location>
        <begin position="412"/>
        <end position="482"/>
    </location>
</feature>
<dbReference type="EMBL" id="FN596502">
    <property type="protein sequence ID" value="CBI36980.3"/>
    <property type="molecule type" value="Genomic_DNA"/>
</dbReference>
<evidence type="ECO:0000313" key="6">
    <source>
        <dbReference type="Proteomes" id="UP000009183"/>
    </source>
</evidence>
<dbReference type="eggNOG" id="ENOG502QTQX">
    <property type="taxonomic scope" value="Eukaryota"/>
</dbReference>
<feature type="domain" description="Agenet" evidence="4">
    <location>
        <begin position="223"/>
        <end position="279"/>
    </location>
</feature>
<proteinExistence type="predicted"/>
<dbReference type="InterPro" id="IPR008395">
    <property type="entry name" value="Agenet-like_dom"/>
</dbReference>
<keyword evidence="2" id="KW-0341">Growth regulation</keyword>
<evidence type="ECO:0000256" key="3">
    <source>
        <dbReference type="SAM" id="MobiDB-lite"/>
    </source>
</evidence>
<dbReference type="CDD" id="cd20405">
    <property type="entry name" value="Tudor_Agenet_AtDUF_rpt1_3"/>
    <property type="match status" value="1"/>
</dbReference>
<feature type="domain" description="Agenet" evidence="4">
    <location>
        <begin position="6"/>
        <end position="81"/>
    </location>
</feature>
<protein>
    <recommendedName>
        <fullName evidence="4">Agenet domain-containing protein</fullName>
    </recommendedName>
</protein>
<reference evidence="6" key="1">
    <citation type="journal article" date="2007" name="Nature">
        <title>The grapevine genome sequence suggests ancestral hexaploidization in major angiosperm phyla.</title>
        <authorList>
            <consortium name="The French-Italian Public Consortium for Grapevine Genome Characterization."/>
            <person name="Jaillon O."/>
            <person name="Aury J.-M."/>
            <person name="Noel B."/>
            <person name="Policriti A."/>
            <person name="Clepet C."/>
            <person name="Casagrande A."/>
            <person name="Choisne N."/>
            <person name="Aubourg S."/>
            <person name="Vitulo N."/>
            <person name="Jubin C."/>
            <person name="Vezzi A."/>
            <person name="Legeai F."/>
            <person name="Hugueney P."/>
            <person name="Dasilva C."/>
            <person name="Horner D."/>
            <person name="Mica E."/>
            <person name="Jublot D."/>
            <person name="Poulain J."/>
            <person name="Bruyere C."/>
            <person name="Billault A."/>
            <person name="Segurens B."/>
            <person name="Gouyvenoux M."/>
            <person name="Ugarte E."/>
            <person name="Cattonaro F."/>
            <person name="Anthouard V."/>
            <person name="Vico V."/>
            <person name="Del Fabbro C."/>
            <person name="Alaux M."/>
            <person name="Di Gaspero G."/>
            <person name="Dumas V."/>
            <person name="Felice N."/>
            <person name="Paillard S."/>
            <person name="Juman I."/>
            <person name="Moroldo M."/>
            <person name="Scalabrin S."/>
            <person name="Canaguier A."/>
            <person name="Le Clainche I."/>
            <person name="Malacrida G."/>
            <person name="Durand E."/>
            <person name="Pesole G."/>
            <person name="Laucou V."/>
            <person name="Chatelet P."/>
            <person name="Merdinoglu D."/>
            <person name="Delledonne M."/>
            <person name="Pezzotti M."/>
            <person name="Lecharny A."/>
            <person name="Scarpelli C."/>
            <person name="Artiguenave F."/>
            <person name="Pe M.E."/>
            <person name="Valle G."/>
            <person name="Morgante M."/>
            <person name="Caboche M."/>
            <person name="Adam-Blondon A.-F."/>
            <person name="Weissenbach J."/>
            <person name="Quetier F."/>
            <person name="Wincker P."/>
        </authorList>
    </citation>
    <scope>NUCLEOTIDE SEQUENCE [LARGE SCALE GENOMIC DNA]</scope>
    <source>
        <strain evidence="6">cv. Pinot noir / PN40024</strain>
    </source>
</reference>
<dbReference type="PANTHER" id="PTHR31917">
    <property type="entry name" value="AGENET DOMAIN-CONTAINING PROTEIN-RELATED"/>
    <property type="match status" value="1"/>
</dbReference>
<organism evidence="5 6">
    <name type="scientific">Vitis vinifera</name>
    <name type="common">Grape</name>
    <dbReference type="NCBI Taxonomy" id="29760"/>
    <lineage>
        <taxon>Eukaryota</taxon>
        <taxon>Viridiplantae</taxon>
        <taxon>Streptophyta</taxon>
        <taxon>Embryophyta</taxon>
        <taxon>Tracheophyta</taxon>
        <taxon>Spermatophyta</taxon>
        <taxon>Magnoliopsida</taxon>
        <taxon>eudicotyledons</taxon>
        <taxon>Gunneridae</taxon>
        <taxon>Pentapetalae</taxon>
        <taxon>rosids</taxon>
        <taxon>Vitales</taxon>
        <taxon>Vitaceae</taxon>
        <taxon>Viteae</taxon>
        <taxon>Vitis</taxon>
    </lineage>
</organism>
<dbReference type="SMART" id="SM00743">
    <property type="entry name" value="Agenet"/>
    <property type="match status" value="4"/>
</dbReference>
<dbReference type="PaxDb" id="29760-VIT_07s0005g01810.t01"/>
<dbReference type="FunCoup" id="D7U2L4">
    <property type="interactions" value="927"/>
</dbReference>
<feature type="compositionally biased region" description="Polar residues" evidence="3">
    <location>
        <begin position="414"/>
        <end position="443"/>
    </location>
</feature>
<accession>D7U2L4</accession>
<feature type="domain" description="Agenet" evidence="4">
    <location>
        <begin position="83"/>
        <end position="139"/>
    </location>
</feature>
<dbReference type="AlphaFoldDB" id="D7U2L4"/>
<dbReference type="CDD" id="cd20406">
    <property type="entry name" value="Tudor_Agenet_AtDUF_rpt2_4"/>
    <property type="match status" value="2"/>
</dbReference>
<feature type="compositionally biased region" description="Polar residues" evidence="3">
    <location>
        <begin position="704"/>
        <end position="714"/>
    </location>
</feature>
<dbReference type="ExpressionAtlas" id="D7U2L4">
    <property type="expression patterns" value="baseline and differential"/>
</dbReference>
<dbReference type="Pfam" id="PF05266">
    <property type="entry name" value="DUF724"/>
    <property type="match status" value="1"/>
</dbReference>
<evidence type="ECO:0000256" key="1">
    <source>
        <dbReference type="ARBA" id="ARBA00022448"/>
    </source>
</evidence>
<feature type="region of interest" description="Disordered" evidence="3">
    <location>
        <begin position="517"/>
        <end position="652"/>
    </location>
</feature>
<dbReference type="InterPro" id="IPR007930">
    <property type="entry name" value="DUF724"/>
</dbReference>
<feature type="compositionally biased region" description="Polar residues" evidence="3">
    <location>
        <begin position="729"/>
        <end position="738"/>
    </location>
</feature>
<name>D7U2L4_VITVI</name>
<feature type="region of interest" description="Disordered" evidence="3">
    <location>
        <begin position="704"/>
        <end position="797"/>
    </location>
</feature>
<feature type="compositionally biased region" description="Polar residues" evidence="3">
    <location>
        <begin position="450"/>
        <end position="463"/>
    </location>
</feature>
<dbReference type="PANTHER" id="PTHR31917:SF153">
    <property type="entry name" value="DUF724 DOMAIN-CONTAINING PROTEIN 3-RELATED"/>
    <property type="match status" value="1"/>
</dbReference>
<keyword evidence="1" id="KW-0813">Transport</keyword>
<feature type="compositionally biased region" description="Basic residues" evidence="3">
    <location>
        <begin position="718"/>
        <end position="728"/>
    </location>
</feature>
<dbReference type="InterPro" id="IPR014002">
    <property type="entry name" value="Agenet_dom_plant"/>
</dbReference>
<gene>
    <name evidence="5" type="ordered locus">VIT_07s0005g01810</name>
</gene>
<evidence type="ECO:0000259" key="4">
    <source>
        <dbReference type="SMART" id="SM00743"/>
    </source>
</evidence>
<dbReference type="Pfam" id="PF05641">
    <property type="entry name" value="Agenet"/>
    <property type="match status" value="4"/>
</dbReference>
<feature type="compositionally biased region" description="Basic and acidic residues" evidence="3">
    <location>
        <begin position="527"/>
        <end position="563"/>
    </location>
</feature>
<dbReference type="InParanoid" id="D7U2L4"/>
<keyword evidence="6" id="KW-1185">Reference proteome</keyword>
<evidence type="ECO:0000256" key="2">
    <source>
        <dbReference type="ARBA" id="ARBA00022604"/>
    </source>
</evidence>